<dbReference type="GO" id="GO:0030425">
    <property type="term" value="C:dendrite"/>
    <property type="evidence" value="ECO:0007669"/>
    <property type="project" value="TreeGrafter"/>
</dbReference>
<protein>
    <recommendedName>
        <fullName evidence="3">Cysteine-rich PDZ-binding protein</fullName>
    </recommendedName>
    <alternativeName>
        <fullName evidence="8">Cysteine-rich interactor of PDZ three</fullName>
    </alternativeName>
</protein>
<dbReference type="GO" id="GO:0005681">
    <property type="term" value="C:spliceosomal complex"/>
    <property type="evidence" value="ECO:0007669"/>
    <property type="project" value="UniProtKB-KW"/>
</dbReference>
<sequence>MVCDDCKSKKVGKVATQDVWKSGSRNTIESGGKKLNENKLLTGKSSRYSPYTTKFNKCKVCKATIHQPGSTYCQGCAYKMGICAMCGVKILQTKNYRQSVV</sequence>
<dbReference type="EMBL" id="CAJNOE010000227">
    <property type="protein sequence ID" value="CAF1068011.1"/>
    <property type="molecule type" value="Genomic_DNA"/>
</dbReference>
<evidence type="ECO:0000256" key="4">
    <source>
        <dbReference type="ARBA" id="ARBA00022490"/>
    </source>
</evidence>
<gene>
    <name evidence="9" type="ORF">IZO911_LOCUS21255</name>
</gene>
<dbReference type="PANTHER" id="PTHR11805:SF1">
    <property type="entry name" value="CYSTEINE-RICH PDZ-BINDING PROTEIN"/>
    <property type="match status" value="1"/>
</dbReference>
<dbReference type="GO" id="GO:0008017">
    <property type="term" value="F:microtubule binding"/>
    <property type="evidence" value="ECO:0007669"/>
    <property type="project" value="TreeGrafter"/>
</dbReference>
<organism evidence="9 10">
    <name type="scientific">Adineta steineri</name>
    <dbReference type="NCBI Taxonomy" id="433720"/>
    <lineage>
        <taxon>Eukaryota</taxon>
        <taxon>Metazoa</taxon>
        <taxon>Spiralia</taxon>
        <taxon>Gnathifera</taxon>
        <taxon>Rotifera</taxon>
        <taxon>Eurotatoria</taxon>
        <taxon>Bdelloidea</taxon>
        <taxon>Adinetida</taxon>
        <taxon>Adinetidae</taxon>
        <taxon>Adineta</taxon>
    </lineage>
</organism>
<evidence type="ECO:0000256" key="2">
    <source>
        <dbReference type="ARBA" id="ARBA00009021"/>
    </source>
</evidence>
<dbReference type="Pfam" id="PF10235">
    <property type="entry name" value="Cript"/>
    <property type="match status" value="1"/>
</dbReference>
<keyword evidence="4" id="KW-0963">Cytoplasm</keyword>
<keyword evidence="5" id="KW-0507">mRNA processing</keyword>
<dbReference type="AlphaFoldDB" id="A0A814LPK9"/>
<accession>A0A814LPK9</accession>
<dbReference type="GO" id="GO:0031122">
    <property type="term" value="P:cytoplasmic microtubule organization"/>
    <property type="evidence" value="ECO:0007669"/>
    <property type="project" value="TreeGrafter"/>
</dbReference>
<dbReference type="GO" id="GO:0006397">
    <property type="term" value="P:mRNA processing"/>
    <property type="evidence" value="ECO:0007669"/>
    <property type="project" value="UniProtKB-KW"/>
</dbReference>
<evidence type="ECO:0000256" key="6">
    <source>
        <dbReference type="ARBA" id="ARBA00022728"/>
    </source>
</evidence>
<comment type="caution">
    <text evidence="9">The sequence shown here is derived from an EMBL/GenBank/DDBJ whole genome shotgun (WGS) entry which is preliminary data.</text>
</comment>
<dbReference type="GO" id="GO:0005737">
    <property type="term" value="C:cytoplasm"/>
    <property type="evidence" value="ECO:0007669"/>
    <property type="project" value="UniProtKB-SubCell"/>
</dbReference>
<proteinExistence type="inferred from homology"/>
<evidence type="ECO:0000313" key="10">
    <source>
        <dbReference type="Proteomes" id="UP000663860"/>
    </source>
</evidence>
<evidence type="ECO:0000256" key="8">
    <source>
        <dbReference type="ARBA" id="ARBA00032518"/>
    </source>
</evidence>
<comment type="similarity">
    <text evidence="2">Belongs to the CRIPT family.</text>
</comment>
<reference evidence="9" key="1">
    <citation type="submission" date="2021-02" db="EMBL/GenBank/DDBJ databases">
        <authorList>
            <person name="Nowell W R."/>
        </authorList>
    </citation>
    <scope>NUCLEOTIDE SEQUENCE</scope>
</reference>
<dbReference type="GO" id="GO:0008380">
    <property type="term" value="P:RNA splicing"/>
    <property type="evidence" value="ECO:0007669"/>
    <property type="project" value="UniProtKB-KW"/>
</dbReference>
<name>A0A814LPK9_9BILA</name>
<keyword evidence="7" id="KW-0508">mRNA splicing</keyword>
<evidence type="ECO:0000256" key="3">
    <source>
        <dbReference type="ARBA" id="ARBA00018615"/>
    </source>
</evidence>
<dbReference type="Proteomes" id="UP000663860">
    <property type="component" value="Unassembled WGS sequence"/>
</dbReference>
<evidence type="ECO:0000256" key="7">
    <source>
        <dbReference type="ARBA" id="ARBA00023187"/>
    </source>
</evidence>
<evidence type="ECO:0000256" key="1">
    <source>
        <dbReference type="ARBA" id="ARBA00004496"/>
    </source>
</evidence>
<dbReference type="PANTHER" id="PTHR11805">
    <property type="entry name" value="CYSTEINE-RICH PDZ-BINDING PROTEIN"/>
    <property type="match status" value="1"/>
</dbReference>
<evidence type="ECO:0000313" key="9">
    <source>
        <dbReference type="EMBL" id="CAF1068011.1"/>
    </source>
</evidence>
<dbReference type="GO" id="GO:0030165">
    <property type="term" value="F:PDZ domain binding"/>
    <property type="evidence" value="ECO:0007669"/>
    <property type="project" value="TreeGrafter"/>
</dbReference>
<evidence type="ECO:0000256" key="5">
    <source>
        <dbReference type="ARBA" id="ARBA00022664"/>
    </source>
</evidence>
<keyword evidence="6" id="KW-0747">Spliceosome</keyword>
<comment type="subcellular location">
    <subcellularLocation>
        <location evidence="1">Cytoplasm</location>
    </subcellularLocation>
</comment>
<dbReference type="InterPro" id="IPR019367">
    <property type="entry name" value="PDZ-binding_CRIPT"/>
</dbReference>